<comment type="subcellular location">
    <subcellularLocation>
        <location evidence="1">Membrane</location>
        <topology evidence="1">Multi-pass membrane protein</topology>
    </subcellularLocation>
</comment>
<evidence type="ECO:0000256" key="5">
    <source>
        <dbReference type="SAM" id="Phobius"/>
    </source>
</evidence>
<feature type="transmembrane region" description="Helical" evidence="5">
    <location>
        <begin position="344"/>
        <end position="361"/>
    </location>
</feature>
<dbReference type="PANTHER" id="PTHR47547:SF1">
    <property type="entry name" value="ASPARTATE-PROTON SYMPORTER"/>
    <property type="match status" value="1"/>
</dbReference>
<keyword evidence="2 5" id="KW-0812">Transmembrane</keyword>
<dbReference type="GeneID" id="98318944"/>
<evidence type="ECO:0000313" key="7">
    <source>
        <dbReference type="Proteomes" id="UP000051451"/>
    </source>
</evidence>
<feature type="transmembrane region" description="Helical" evidence="5">
    <location>
        <begin position="367"/>
        <end position="389"/>
    </location>
</feature>
<evidence type="ECO:0000256" key="2">
    <source>
        <dbReference type="ARBA" id="ARBA00022692"/>
    </source>
</evidence>
<evidence type="ECO:0000313" key="6">
    <source>
        <dbReference type="EMBL" id="KRM06050.1"/>
    </source>
</evidence>
<feature type="transmembrane region" description="Helical" evidence="5">
    <location>
        <begin position="132"/>
        <end position="151"/>
    </location>
</feature>
<keyword evidence="3 5" id="KW-1133">Transmembrane helix</keyword>
<feature type="transmembrane region" description="Helical" evidence="5">
    <location>
        <begin position="426"/>
        <end position="442"/>
    </location>
</feature>
<dbReference type="InterPro" id="IPR052962">
    <property type="entry name" value="AA_Transporter_AGT"/>
</dbReference>
<dbReference type="InterPro" id="IPR002293">
    <property type="entry name" value="AA/rel_permease1"/>
</dbReference>
<dbReference type="EMBL" id="AZGB01000016">
    <property type="protein sequence ID" value="KRM06050.1"/>
    <property type="molecule type" value="Genomic_DNA"/>
</dbReference>
<evidence type="ECO:0000256" key="4">
    <source>
        <dbReference type="ARBA" id="ARBA00023136"/>
    </source>
</evidence>
<feature type="transmembrane region" description="Helical" evidence="5">
    <location>
        <begin position="493"/>
        <end position="515"/>
    </location>
</feature>
<proteinExistence type="predicted"/>
<feature type="transmembrane region" description="Helical" evidence="5">
    <location>
        <begin position="401"/>
        <end position="420"/>
    </location>
</feature>
<feature type="transmembrane region" description="Helical" evidence="5">
    <location>
        <begin position="233"/>
        <end position="257"/>
    </location>
</feature>
<dbReference type="PATRIC" id="fig|1423750.3.peg.941"/>
<feature type="transmembrane region" description="Helical" evidence="5">
    <location>
        <begin position="462"/>
        <end position="481"/>
    </location>
</feature>
<dbReference type="RefSeq" id="WP_057871673.1">
    <property type="nucleotide sequence ID" value="NZ_AZGB01000016.1"/>
</dbReference>
<sequence length="529" mass="57986">MPRKISLFSIVMLTLSSIIGSGWLFGSGMAAQIAGPAAIISWILGGVIIGIIALNYIELGTMFPTTGGMSQYASFSHGPLLGFVAGWANWISLLTIIPIEAVAAVQYMSSWPWSWANWTRSFITNGNITDRGLVIVFLFMAAFTLLNFWSVKLLTSFTSLIAIFKMAVPILTIGILMLSGFNTGNFHSAAGFMPYGSSTIFTATTAAGIIFSYNAFQTTINMGDEIEHPEKNIFWGIVISFGISIVIYTLLQVAFIGSVPTVKLAAAGWHGINFQSPFADIALLLNLSWLADILYIEAFVSPFGTGVSFVATTSRALAAMTTTRHLPTFLGRLSQKYRTPRTSMIVNLFLGILMAACFRNWSALSNVISTSTLIAYITGPVTLMTFRKLAPDWQRPFRLQAARLLAPLAYLLGCLAIYWAKWPTTIEVFGVIGLGLIFYVIYEIRRPMGITRLLASLKGARWLVLELLWLTIMSLIGSHQFGGNGWLPYPGDFGLVILGSLGCYYLGIHDGYFGLETKTAQELNQKNNY</sequence>
<evidence type="ECO:0000256" key="3">
    <source>
        <dbReference type="ARBA" id="ARBA00022989"/>
    </source>
</evidence>
<dbReference type="AlphaFoldDB" id="A0A0R1VKK0"/>
<protein>
    <submittedName>
        <fullName evidence="6">Amino acid transporter</fullName>
    </submittedName>
</protein>
<reference evidence="6 7" key="1">
    <citation type="journal article" date="2015" name="Genome Announc.">
        <title>Expanding the biotechnology potential of lactobacilli through comparative genomics of 213 strains and associated genera.</title>
        <authorList>
            <person name="Sun Z."/>
            <person name="Harris H.M."/>
            <person name="McCann A."/>
            <person name="Guo C."/>
            <person name="Argimon S."/>
            <person name="Zhang W."/>
            <person name="Yang X."/>
            <person name="Jeffery I.B."/>
            <person name="Cooney J.C."/>
            <person name="Kagawa T.F."/>
            <person name="Liu W."/>
            <person name="Song Y."/>
            <person name="Salvetti E."/>
            <person name="Wrobel A."/>
            <person name="Rasinkangas P."/>
            <person name="Parkhill J."/>
            <person name="Rea M.C."/>
            <person name="O'Sullivan O."/>
            <person name="Ritari J."/>
            <person name="Douillard F.P."/>
            <person name="Paul Ross R."/>
            <person name="Yang R."/>
            <person name="Briner A.E."/>
            <person name="Felis G.E."/>
            <person name="de Vos W.M."/>
            <person name="Barrangou R."/>
            <person name="Klaenhammer T.R."/>
            <person name="Caufield P.W."/>
            <person name="Cui Y."/>
            <person name="Zhang H."/>
            <person name="O'Toole P.W."/>
        </authorList>
    </citation>
    <scope>NUCLEOTIDE SEQUENCE [LARGE SCALE GENOMIC DNA]</scope>
    <source>
        <strain evidence="6 7">DSM 18630</strain>
    </source>
</reference>
<comment type="caution">
    <text evidence="6">The sequence shown here is derived from an EMBL/GenBank/DDBJ whole genome shotgun (WGS) entry which is preliminary data.</text>
</comment>
<evidence type="ECO:0000256" key="1">
    <source>
        <dbReference type="ARBA" id="ARBA00004141"/>
    </source>
</evidence>
<keyword evidence="7" id="KW-1185">Reference proteome</keyword>
<gene>
    <name evidence="6" type="ORF">FC89_GL000917</name>
</gene>
<name>A0A0R1VKK0_9LACO</name>
<dbReference type="PIRSF" id="PIRSF006060">
    <property type="entry name" value="AA_transporter"/>
    <property type="match status" value="1"/>
</dbReference>
<dbReference type="GO" id="GO:0022857">
    <property type="term" value="F:transmembrane transporter activity"/>
    <property type="evidence" value="ECO:0007669"/>
    <property type="project" value="InterPro"/>
</dbReference>
<dbReference type="Pfam" id="PF13520">
    <property type="entry name" value="AA_permease_2"/>
    <property type="match status" value="1"/>
</dbReference>
<feature type="transmembrane region" description="Helical" evidence="5">
    <location>
        <begin position="192"/>
        <end position="213"/>
    </location>
</feature>
<dbReference type="GO" id="GO:0016020">
    <property type="term" value="C:membrane"/>
    <property type="evidence" value="ECO:0007669"/>
    <property type="project" value="UniProtKB-SubCell"/>
</dbReference>
<dbReference type="Proteomes" id="UP000051451">
    <property type="component" value="Unassembled WGS sequence"/>
</dbReference>
<dbReference type="OrthoDB" id="9804700at2"/>
<feature type="transmembrane region" description="Helical" evidence="5">
    <location>
        <begin position="37"/>
        <end position="57"/>
    </location>
</feature>
<keyword evidence="4 5" id="KW-0472">Membrane</keyword>
<organism evidence="6 7">
    <name type="scientific">Liquorilactobacillus ghanensis DSM 18630</name>
    <dbReference type="NCBI Taxonomy" id="1423750"/>
    <lineage>
        <taxon>Bacteria</taxon>
        <taxon>Bacillati</taxon>
        <taxon>Bacillota</taxon>
        <taxon>Bacilli</taxon>
        <taxon>Lactobacillales</taxon>
        <taxon>Lactobacillaceae</taxon>
        <taxon>Liquorilactobacillus</taxon>
    </lineage>
</organism>
<feature type="transmembrane region" description="Helical" evidence="5">
    <location>
        <begin position="87"/>
        <end position="111"/>
    </location>
</feature>
<dbReference type="PANTHER" id="PTHR47547">
    <property type="match status" value="1"/>
</dbReference>
<dbReference type="Gene3D" id="1.20.1740.10">
    <property type="entry name" value="Amino acid/polyamine transporter I"/>
    <property type="match status" value="1"/>
</dbReference>
<feature type="transmembrane region" description="Helical" evidence="5">
    <location>
        <begin position="6"/>
        <end position="25"/>
    </location>
</feature>
<accession>A0A0R1VKK0</accession>
<dbReference type="STRING" id="1423750.FC89_GL000917"/>
<feature type="transmembrane region" description="Helical" evidence="5">
    <location>
        <begin position="157"/>
        <end position="180"/>
    </location>
</feature>